<dbReference type="EMBL" id="CAJEWN010001234">
    <property type="protein sequence ID" value="CAD2195650.1"/>
    <property type="molecule type" value="Genomic_DNA"/>
</dbReference>
<feature type="chain" id="PRO_5028135948" evidence="1">
    <location>
        <begin position="21"/>
        <end position="139"/>
    </location>
</feature>
<evidence type="ECO:0000313" key="3">
    <source>
        <dbReference type="Proteomes" id="UP000580250"/>
    </source>
</evidence>
<feature type="signal peptide" evidence="1">
    <location>
        <begin position="1"/>
        <end position="20"/>
    </location>
</feature>
<proteinExistence type="predicted"/>
<comment type="caution">
    <text evidence="2">The sequence shown here is derived from an EMBL/GenBank/DDBJ whole genome shotgun (WGS) entry which is preliminary data.</text>
</comment>
<organism evidence="2 3">
    <name type="scientific">Meloidogyne enterolobii</name>
    <name type="common">Root-knot nematode worm</name>
    <name type="synonym">Meloidogyne mayaguensis</name>
    <dbReference type="NCBI Taxonomy" id="390850"/>
    <lineage>
        <taxon>Eukaryota</taxon>
        <taxon>Metazoa</taxon>
        <taxon>Ecdysozoa</taxon>
        <taxon>Nematoda</taxon>
        <taxon>Chromadorea</taxon>
        <taxon>Rhabditida</taxon>
        <taxon>Tylenchina</taxon>
        <taxon>Tylenchomorpha</taxon>
        <taxon>Tylenchoidea</taxon>
        <taxon>Meloidogynidae</taxon>
        <taxon>Meloidogyninae</taxon>
        <taxon>Meloidogyne</taxon>
    </lineage>
</organism>
<name>A0A6V7X8H6_MELEN</name>
<reference evidence="2 3" key="1">
    <citation type="submission" date="2020-08" db="EMBL/GenBank/DDBJ databases">
        <authorList>
            <person name="Koutsovoulos G."/>
            <person name="Danchin GJ E."/>
        </authorList>
    </citation>
    <scope>NUCLEOTIDE SEQUENCE [LARGE SCALE GENOMIC DNA]</scope>
</reference>
<gene>
    <name evidence="2" type="ORF">MENT_LOCUS48756</name>
</gene>
<protein>
    <submittedName>
        <fullName evidence="2">Uncharacterized protein</fullName>
    </submittedName>
</protein>
<dbReference type="Proteomes" id="UP000580250">
    <property type="component" value="Unassembled WGS sequence"/>
</dbReference>
<accession>A0A6V7X8H6</accession>
<evidence type="ECO:0000313" key="2">
    <source>
        <dbReference type="EMBL" id="CAD2195650.1"/>
    </source>
</evidence>
<dbReference type="AlphaFoldDB" id="A0A6V7X8H6"/>
<sequence length="139" mass="16547">MKIILTIILFFFIFLPASNGSYPFEKHFRRITNWAHEKLWGLESAFISNPASIELKNQLLANYYKEYLLAETKKKAKEIKLKISSTTFLSIIKRFMDYSFNDRLTEIEKDELNEFLKNKIEIILTGKQKLIIDKIKKYE</sequence>
<evidence type="ECO:0000256" key="1">
    <source>
        <dbReference type="SAM" id="SignalP"/>
    </source>
</evidence>
<keyword evidence="1" id="KW-0732">Signal</keyword>